<organism evidence="1 3">
    <name type="scientific">Fodinisporobacter ferrooxydans</name>
    <dbReference type="NCBI Taxonomy" id="2901836"/>
    <lineage>
        <taxon>Bacteria</taxon>
        <taxon>Bacillati</taxon>
        <taxon>Bacillota</taxon>
        <taxon>Bacilli</taxon>
        <taxon>Bacillales</taxon>
        <taxon>Alicyclobacillaceae</taxon>
        <taxon>Fodinisporobacter</taxon>
    </lineage>
</organism>
<proteinExistence type="predicted"/>
<dbReference type="RefSeq" id="WP_347437736.1">
    <property type="nucleotide sequence ID" value="NZ_CP089291.1"/>
</dbReference>
<protein>
    <submittedName>
        <fullName evidence="1">Uncharacterized protein</fullName>
    </submittedName>
</protein>
<reference evidence="1" key="1">
    <citation type="submission" date="2021-12" db="EMBL/GenBank/DDBJ databases">
        <title>Alicyclobacillaceae gen. nov., sp. nov., isolated from chalcocite enrichment system.</title>
        <authorList>
            <person name="Jiang Z."/>
        </authorList>
    </citation>
    <scope>NUCLEOTIDE SEQUENCE</scope>
    <source>
        <strain evidence="1">MYW30-H2</strain>
    </source>
</reference>
<dbReference type="Gene3D" id="3.30.1120.170">
    <property type="match status" value="1"/>
</dbReference>
<name>A0ABY4CKL0_9BACL</name>
<evidence type="ECO:0000313" key="1">
    <source>
        <dbReference type="EMBL" id="UOF91047.1"/>
    </source>
</evidence>
<dbReference type="Proteomes" id="UP000830167">
    <property type="component" value="Chromosome"/>
</dbReference>
<gene>
    <name evidence="1" type="ORF">LSG31_01835</name>
    <name evidence="2" type="ORF">LSG31_08965</name>
</gene>
<dbReference type="EMBL" id="CP089291">
    <property type="protein sequence ID" value="UOF92271.1"/>
    <property type="molecule type" value="Genomic_DNA"/>
</dbReference>
<sequence>MTSILLHLLGIDTSAYPMMGADVTLASNQLVLFRGHSFTNGKYFFITKDGTFDHGTAYDLKTEKSVDRSHVKDLYQEANRKLEISDDIFSAI</sequence>
<dbReference type="EMBL" id="CP089291">
    <property type="protein sequence ID" value="UOF91047.1"/>
    <property type="molecule type" value="Genomic_DNA"/>
</dbReference>
<evidence type="ECO:0000313" key="3">
    <source>
        <dbReference type="Proteomes" id="UP000830167"/>
    </source>
</evidence>
<evidence type="ECO:0000313" key="2">
    <source>
        <dbReference type="EMBL" id="UOF92271.1"/>
    </source>
</evidence>
<accession>A0ABY4CKL0</accession>
<keyword evidence="3" id="KW-1185">Reference proteome</keyword>